<evidence type="ECO:0000313" key="1">
    <source>
        <dbReference type="EMBL" id="CAE7471752.1"/>
    </source>
</evidence>
<keyword evidence="2" id="KW-1185">Reference proteome</keyword>
<dbReference type="AlphaFoldDB" id="A0A812SEE7"/>
<organism evidence="1 2">
    <name type="scientific">Symbiodinium pilosum</name>
    <name type="common">Dinoflagellate</name>
    <dbReference type="NCBI Taxonomy" id="2952"/>
    <lineage>
        <taxon>Eukaryota</taxon>
        <taxon>Sar</taxon>
        <taxon>Alveolata</taxon>
        <taxon>Dinophyceae</taxon>
        <taxon>Suessiales</taxon>
        <taxon>Symbiodiniaceae</taxon>
        <taxon>Symbiodinium</taxon>
    </lineage>
</organism>
<proteinExistence type="predicted"/>
<accession>A0A812SEE7</accession>
<reference evidence="1" key="1">
    <citation type="submission" date="2021-02" db="EMBL/GenBank/DDBJ databases">
        <authorList>
            <person name="Dougan E. K."/>
            <person name="Rhodes N."/>
            <person name="Thang M."/>
            <person name="Chan C."/>
        </authorList>
    </citation>
    <scope>NUCLEOTIDE SEQUENCE</scope>
</reference>
<dbReference type="EMBL" id="CAJNIZ010023825">
    <property type="protein sequence ID" value="CAE7471752.1"/>
    <property type="molecule type" value="Genomic_DNA"/>
</dbReference>
<sequence>MEGIPPSHQELKDRGLLHEWSRGMFTVFVSHQWLSSRHPDPHGQQLKVLRLALQGIVDGSLQVEADPISRMQGEQSGMSGRARKDVSNGFVFLDWFAIPSITVRKTESDVKSEVLRAVRSIPAYVEVADLFVSLVPELITDRGRALTAAENALT</sequence>
<name>A0A812SEE7_SYMPI</name>
<protein>
    <submittedName>
        <fullName evidence="1">Uncharacterized protein</fullName>
    </submittedName>
</protein>
<dbReference type="Proteomes" id="UP000649617">
    <property type="component" value="Unassembled WGS sequence"/>
</dbReference>
<evidence type="ECO:0000313" key="2">
    <source>
        <dbReference type="Proteomes" id="UP000649617"/>
    </source>
</evidence>
<comment type="caution">
    <text evidence="1">The sequence shown here is derived from an EMBL/GenBank/DDBJ whole genome shotgun (WGS) entry which is preliminary data.</text>
</comment>
<dbReference type="OrthoDB" id="437753at2759"/>
<gene>
    <name evidence="1" type="ORF">SPIL2461_LOCUS11968</name>
</gene>